<evidence type="ECO:0000313" key="17">
    <source>
        <dbReference type="Proteomes" id="UP000006352"/>
    </source>
</evidence>
<dbReference type="GeneID" id="24094586"/>
<dbReference type="Gene3D" id="3.10.450.240">
    <property type="match status" value="1"/>
</dbReference>
<dbReference type="InterPro" id="IPR007379">
    <property type="entry name" value="Tim44-like_dom"/>
</dbReference>
<keyword evidence="17" id="KW-1185">Reference proteome</keyword>
<feature type="coiled-coil region" evidence="13">
    <location>
        <begin position="75"/>
        <end position="102"/>
    </location>
</feature>
<keyword evidence="7" id="KW-0653">Protein transport</keyword>
<dbReference type="FunFam" id="3.10.450.240:FF:000002">
    <property type="entry name" value="Mitochondrial import inner membrane translocase subunit TIM44"/>
    <property type="match status" value="1"/>
</dbReference>
<proteinExistence type="inferred from homology"/>
<sequence>MLSPVARTSPSAPPRPFPIPERCCLATSELLYRNALRPAFRHRPAVACPSASFRTSSRRQDELPKSPFQTFVEVLREELRKNRELQDNVKQLQGDVDKLQDSEAMKKARAAYERARLTSSIKENPRLRAAAEELRRTGVKVGDAVSEALRTMEESELMRAISRASNAVSSTIASTTEPIRNTAAYKALSDTLVDALDDSGSAKHAGFEEKEARRKRRQMRLAKAGKNSITGSSRIVKADPDAGAAMVLHKDSPRREKWEKLKETNPLLRSFVSLRQAFDESEHPVVSSVRSVTQTVGGWFDETEHAQVQRTMKLMDPTFSMESFERELREYIVPEVVDAYLSADQEALKAWCGEATYNVLWATMEQYLRQGLVSDSKILDIRQVDVSAGKILENNVPVFVITFATQEMLLFRNAKTSEIVVGAEDKVEQCHYAAVVTRVEEELDNELTGGWKIVEVRDITLALGSSYSRLVPHSDGTTIRTSVFVVGWSDGASPSLLDSRRLVPRLACGILATSIGGKPIPQILLDCPGIDTPHSPKIRDYHMFPVMDYSVNQA</sequence>
<evidence type="ECO:0000256" key="9">
    <source>
        <dbReference type="ARBA" id="ARBA00023010"/>
    </source>
</evidence>
<dbReference type="GO" id="GO:0005524">
    <property type="term" value="F:ATP binding"/>
    <property type="evidence" value="ECO:0007669"/>
    <property type="project" value="UniProtKB-KW"/>
</dbReference>
<evidence type="ECO:0000256" key="12">
    <source>
        <dbReference type="ARBA" id="ARBA00074309"/>
    </source>
</evidence>
<evidence type="ECO:0000256" key="8">
    <source>
        <dbReference type="ARBA" id="ARBA00022946"/>
    </source>
</evidence>
<evidence type="ECO:0000256" key="2">
    <source>
        <dbReference type="ARBA" id="ARBA00009597"/>
    </source>
</evidence>
<comment type="similarity">
    <text evidence="2">Belongs to the Tim44 family.</text>
</comment>
<dbReference type="GO" id="GO:0005743">
    <property type="term" value="C:mitochondrial inner membrane"/>
    <property type="evidence" value="ECO:0007669"/>
    <property type="project" value="UniProtKB-SubCell"/>
</dbReference>
<protein>
    <recommendedName>
        <fullName evidence="12">Mitochondrial import inner membrane translocase subunit TIM44</fullName>
    </recommendedName>
</protein>
<dbReference type="RefSeq" id="XP_012178958.1">
    <property type="nucleotide sequence ID" value="XM_012323568.1"/>
</dbReference>
<dbReference type="GO" id="GO:0051087">
    <property type="term" value="F:protein-folding chaperone binding"/>
    <property type="evidence" value="ECO:0007669"/>
    <property type="project" value="TreeGrafter"/>
</dbReference>
<evidence type="ECO:0000256" key="5">
    <source>
        <dbReference type="ARBA" id="ARBA00022792"/>
    </source>
</evidence>
<reference evidence="16 17" key="1">
    <citation type="journal article" date="2012" name="Appl. Environ. Microbiol.">
        <title>Short-read sequencing for genomic analysis of the brown rot fungus Fibroporia radiculosa.</title>
        <authorList>
            <person name="Tang J.D."/>
            <person name="Perkins A.D."/>
            <person name="Sonstegard T.S."/>
            <person name="Schroeder S.G."/>
            <person name="Burgess S.C."/>
            <person name="Diehl S.V."/>
        </authorList>
    </citation>
    <scope>NUCLEOTIDE SEQUENCE [LARGE SCALE GENOMIC DNA]</scope>
    <source>
        <strain evidence="16 17">TFFH 294</strain>
    </source>
</reference>
<name>J4GL21_9APHY</name>
<dbReference type="HOGENOM" id="CLU_020932_0_0_1"/>
<keyword evidence="5" id="KW-0999">Mitochondrion inner membrane</keyword>
<keyword evidence="4" id="KW-0547">Nucleotide-binding</keyword>
<feature type="domain" description="Tim44-like" evidence="15">
    <location>
        <begin position="305"/>
        <end position="458"/>
    </location>
</feature>
<evidence type="ECO:0000256" key="7">
    <source>
        <dbReference type="ARBA" id="ARBA00022927"/>
    </source>
</evidence>
<keyword evidence="13" id="KW-0175">Coiled coil</keyword>
<comment type="subcellular location">
    <subcellularLocation>
        <location evidence="1">Mitochondrion inner membrane</location>
        <topology evidence="1">Peripheral membrane protein</topology>
    </subcellularLocation>
</comment>
<accession>J4GL21</accession>
<dbReference type="GO" id="GO:0030150">
    <property type="term" value="P:protein import into mitochondrial matrix"/>
    <property type="evidence" value="ECO:0007669"/>
    <property type="project" value="TreeGrafter"/>
</dbReference>
<organism evidence="16 17">
    <name type="scientific">Fibroporia radiculosa</name>
    <dbReference type="NCBI Taxonomy" id="599839"/>
    <lineage>
        <taxon>Eukaryota</taxon>
        <taxon>Fungi</taxon>
        <taxon>Dikarya</taxon>
        <taxon>Basidiomycota</taxon>
        <taxon>Agaricomycotina</taxon>
        <taxon>Agaricomycetes</taxon>
        <taxon>Polyporales</taxon>
        <taxon>Fibroporiaceae</taxon>
        <taxon>Fibroporia</taxon>
    </lineage>
</organism>
<evidence type="ECO:0000256" key="6">
    <source>
        <dbReference type="ARBA" id="ARBA00022840"/>
    </source>
</evidence>
<dbReference type="InterPro" id="IPR039544">
    <property type="entry name" value="Tim44-like"/>
</dbReference>
<evidence type="ECO:0000256" key="10">
    <source>
        <dbReference type="ARBA" id="ARBA00023128"/>
    </source>
</evidence>
<dbReference type="Proteomes" id="UP000006352">
    <property type="component" value="Unassembled WGS sequence"/>
</dbReference>
<evidence type="ECO:0000256" key="4">
    <source>
        <dbReference type="ARBA" id="ARBA00022741"/>
    </source>
</evidence>
<dbReference type="AlphaFoldDB" id="J4GL21"/>
<evidence type="ECO:0000256" key="13">
    <source>
        <dbReference type="SAM" id="Coils"/>
    </source>
</evidence>
<dbReference type="STRING" id="599839.J4GL21"/>
<dbReference type="InterPro" id="IPR032710">
    <property type="entry name" value="NTF2-like_dom_sf"/>
</dbReference>
<dbReference type="PANTHER" id="PTHR10721:SF1">
    <property type="entry name" value="MITOCHONDRIAL IMPORT INNER MEMBRANE TRANSLOCASE SUBUNIT TIM44"/>
    <property type="match status" value="1"/>
</dbReference>
<keyword evidence="6" id="KW-0067">ATP-binding</keyword>
<dbReference type="Pfam" id="PF04280">
    <property type="entry name" value="Tim44"/>
    <property type="match status" value="1"/>
</dbReference>
<dbReference type="FunCoup" id="J4GL21">
    <property type="interactions" value="315"/>
</dbReference>
<evidence type="ECO:0000259" key="15">
    <source>
        <dbReference type="SMART" id="SM00978"/>
    </source>
</evidence>
<feature type="region of interest" description="Disordered" evidence="14">
    <location>
        <begin position="202"/>
        <end position="227"/>
    </location>
</feature>
<dbReference type="InParanoid" id="J4GL21"/>
<dbReference type="OrthoDB" id="10265990at2759"/>
<dbReference type="SMART" id="SM00978">
    <property type="entry name" value="Tim44"/>
    <property type="match status" value="1"/>
</dbReference>
<evidence type="ECO:0000256" key="3">
    <source>
        <dbReference type="ARBA" id="ARBA00022448"/>
    </source>
</evidence>
<gene>
    <name evidence="16" type="ORF">FIBRA_01696</name>
</gene>
<dbReference type="EMBL" id="HE796946">
    <property type="protein sequence ID" value="CCL99675.1"/>
    <property type="molecule type" value="Genomic_DNA"/>
</dbReference>
<dbReference type="SUPFAM" id="SSF54427">
    <property type="entry name" value="NTF2-like"/>
    <property type="match status" value="1"/>
</dbReference>
<keyword evidence="9" id="KW-0811">Translocation</keyword>
<keyword evidence="8" id="KW-0809">Transit peptide</keyword>
<evidence type="ECO:0000313" key="16">
    <source>
        <dbReference type="EMBL" id="CCL99675.1"/>
    </source>
</evidence>
<evidence type="ECO:0000256" key="11">
    <source>
        <dbReference type="ARBA" id="ARBA00023136"/>
    </source>
</evidence>
<keyword evidence="10" id="KW-0496">Mitochondrion</keyword>
<keyword evidence="3" id="KW-0813">Transport</keyword>
<dbReference type="PANTHER" id="PTHR10721">
    <property type="entry name" value="MITOCHONDRIAL IMPORT INNER MEMBRANE TRANSLOCASE SUBUNIT TIM44"/>
    <property type="match status" value="1"/>
</dbReference>
<evidence type="ECO:0000256" key="14">
    <source>
        <dbReference type="SAM" id="MobiDB-lite"/>
    </source>
</evidence>
<keyword evidence="11" id="KW-0472">Membrane</keyword>
<evidence type="ECO:0000256" key="1">
    <source>
        <dbReference type="ARBA" id="ARBA00004637"/>
    </source>
</evidence>